<dbReference type="FunFam" id="1.10.640.10:FF:000003">
    <property type="entry name" value="chorion peroxidase"/>
    <property type="match status" value="1"/>
</dbReference>
<accession>A0A4Y0BPF3</accession>
<keyword evidence="13" id="KW-1133">Transmembrane helix</keyword>
<evidence type="ECO:0000256" key="8">
    <source>
        <dbReference type="ARBA" id="ARBA00023004"/>
    </source>
</evidence>
<evidence type="ECO:0000256" key="9">
    <source>
        <dbReference type="ARBA" id="ARBA00023157"/>
    </source>
</evidence>
<dbReference type="VEuPathDB" id="VectorBase:AFUN2_003230"/>
<organism evidence="14">
    <name type="scientific">Anopheles funestus</name>
    <name type="common">African malaria mosquito</name>
    <dbReference type="NCBI Taxonomy" id="62324"/>
    <lineage>
        <taxon>Eukaryota</taxon>
        <taxon>Metazoa</taxon>
        <taxon>Ecdysozoa</taxon>
        <taxon>Arthropoda</taxon>
        <taxon>Hexapoda</taxon>
        <taxon>Insecta</taxon>
        <taxon>Pterygota</taxon>
        <taxon>Neoptera</taxon>
        <taxon>Endopterygota</taxon>
        <taxon>Diptera</taxon>
        <taxon>Nematocera</taxon>
        <taxon>Culicoidea</taxon>
        <taxon>Culicidae</taxon>
        <taxon>Anophelinae</taxon>
        <taxon>Anopheles</taxon>
    </lineage>
</organism>
<evidence type="ECO:0000256" key="7">
    <source>
        <dbReference type="ARBA" id="ARBA00023002"/>
    </source>
</evidence>
<evidence type="ECO:0000256" key="13">
    <source>
        <dbReference type="SAM" id="Phobius"/>
    </source>
</evidence>
<evidence type="ECO:0000313" key="14">
    <source>
        <dbReference type="EnsemblMetazoa" id="AFUN020303-PA"/>
    </source>
</evidence>
<evidence type="ECO:0000256" key="6">
    <source>
        <dbReference type="ARBA" id="ARBA00022729"/>
    </source>
</evidence>
<evidence type="ECO:0000256" key="4">
    <source>
        <dbReference type="ARBA" id="ARBA00022617"/>
    </source>
</evidence>
<dbReference type="GO" id="GO:0005576">
    <property type="term" value="C:extracellular region"/>
    <property type="evidence" value="ECO:0007669"/>
    <property type="project" value="UniProtKB-SubCell"/>
</dbReference>
<dbReference type="Pfam" id="PF03098">
    <property type="entry name" value="An_peroxidase"/>
    <property type="match status" value="1"/>
</dbReference>
<protein>
    <submittedName>
        <fullName evidence="14">Uncharacterized protein</fullName>
    </submittedName>
</protein>
<feature type="compositionally biased region" description="Polar residues" evidence="12">
    <location>
        <begin position="1047"/>
        <end position="1065"/>
    </location>
</feature>
<evidence type="ECO:0000256" key="10">
    <source>
        <dbReference type="ARBA" id="ARBA00023180"/>
    </source>
</evidence>
<dbReference type="CDD" id="cd09823">
    <property type="entry name" value="peroxinectin_like"/>
    <property type="match status" value="1"/>
</dbReference>
<dbReference type="GO" id="GO:0020037">
    <property type="term" value="F:heme binding"/>
    <property type="evidence" value="ECO:0007669"/>
    <property type="project" value="InterPro"/>
</dbReference>
<feature type="region of interest" description="Disordered" evidence="12">
    <location>
        <begin position="881"/>
        <end position="946"/>
    </location>
</feature>
<dbReference type="InterPro" id="IPR019791">
    <property type="entry name" value="Haem_peroxidase_animal"/>
</dbReference>
<evidence type="ECO:0000256" key="2">
    <source>
        <dbReference type="ARBA" id="ARBA00022525"/>
    </source>
</evidence>
<dbReference type="PANTHER" id="PTHR11475:SF109">
    <property type="entry name" value="CHORION PEROXIDASE-LIKE PROTEIN"/>
    <property type="match status" value="1"/>
</dbReference>
<dbReference type="GO" id="GO:0004601">
    <property type="term" value="F:peroxidase activity"/>
    <property type="evidence" value="ECO:0007669"/>
    <property type="project" value="UniProtKB-KW"/>
</dbReference>
<dbReference type="STRING" id="62324.A0A4Y0BPF3"/>
<keyword evidence="2" id="KW-0964">Secreted</keyword>
<keyword evidence="4 11" id="KW-0349">Heme</keyword>
<feature type="region of interest" description="Disordered" evidence="12">
    <location>
        <begin position="193"/>
        <end position="216"/>
    </location>
</feature>
<sequence>MDIVCAVTLYCQKQEVDRERIVQLINVEHAVENHREHRVPSFQSCAVPSVQSSQWPAIKPDSTLIKYTKNSYKLDNYSARMATNDQQAKAINRIAPCSSMQRLHMTSTMHTTSTVKCFSCFWTFVWIMVIYLSFACCMAVEISSEEHLNDVEQHELINNTPNTLNLDLPRPIVTIPRDDNLTQSDALMISPRRHKTRRKGTSTASNARPNKTKKRKNVMQVALQTAARKGLEAMIELYDRAEPNLLKRGAILDANDPGALLAQFSASNQTEMDAKAAYATLVAAKTFKESTNVEYIAIGRQAPPKISLKKTPLEKLCPSRESPRCVPASLRYRTHDGTCNNARRPRWGSAQMPFHRFLAPEYQDGVEGIRRSVTGATLPSARFVSLVVHGSRNEEAPVTMMLALWGQLIDHDITATAQPRSINGSTPRCCNGGEESTHPSCLPIKVPHDDPWLSHLGVRCLEFLRSAPAQRRDCLLSWREQTNQATSFLDASPIYSSNPRSSDNARIFRNGMLLFGRGPPHEDVCFRAALANQCIRPGDSRSGEQPGLLMMHMIWVNEHNQIATRLSDINPHWSDEKVYQETRRIVGALFQHITYREFLPLVLGKEVCRLFDLELETSGYYRNYDANVNPTIANEFSAAAFRFGHSLIQSTYMRADRHHRFIANNVSLHEDTSEGDFGGPGSLHRLLRGMVNQRALKRDEFITAELTNHLFQTKSFPFGLDLAAINIQRGRDHGLPAYVNWRGPCGLSTVKDWSDLERIMGPASTNRLQKAYRTVDDIDLFVGGLAERPVVGGIVGPTFSCIIAQQFSNLRKGDRFWYENPGFESSYTPAQLESIRQVAFSQVLCRALGGGGTLQPFVFLPSDFGQNERLPCESRLMAPIDLTPWKERDPFNNDAGDEDEDDDEDDEDDDDVVPANGIIATADQDTAQSSTFSSTTSTTRRPTLVLDTSSNVINKVDLITNGNTGVQPNRQRPQSSTLTVGPTVIISNKVDFSPTSSRPLPSGQSSTSTVIDHKLDLKVTTKPTQKRKPTRKTTTKKRPTPSANRPLVNNNLDFSASRNANGTVTSDEDSTDRQQLARTRRALSKVREQDARYGYYQTPSPPPDYNDYDEDYSPDYDPPPPYFAYGYHRPTTTTTTTQTPPYGYYPPYGGGYYTAPPTPPPPPPHPPNPYFDTRRPLRTTTPRRRLSDKLTLNADLPPQHASQRPRTSTHRPPTDNNFHKTPSNKPFKPSSLAQTSVFSVDFKNLPTESRSLSTNSSKSLLPAVSATTTTSDTIYVSNESSVALTATRSVFPTSGDLPMKLSESFSVYDYGNDYDDTVPNPSRQTATNADTEGDRLLVLPLDEHDGYLRPEQTHYEPLVRQSVVSMDQTYRDYWTKERTNTRHYTDYLTPGTFRPLYHDLAQNDRYAPGHDKQLLLDDYSDKFVGLLLDGAKRDATIPDKDNRPTVKTRDRNRSRMIDSEKTQNDARYMTEQRAIRDDTSKDRTSITKLKNKRPTINRLKTSTKIPSAISMVPFVLLTSIDRPDNWVMYHSKPSKHRKPPATVPLLKSDTFSLSEFPKPIADPD</sequence>
<keyword evidence="10" id="KW-0325">Glycoprotein</keyword>
<evidence type="ECO:0000256" key="11">
    <source>
        <dbReference type="PIRSR" id="PIRSR619791-2"/>
    </source>
</evidence>
<reference evidence="14" key="1">
    <citation type="submission" date="2020-05" db="UniProtKB">
        <authorList>
            <consortium name="EnsemblMetazoa"/>
        </authorList>
    </citation>
    <scope>IDENTIFICATION</scope>
    <source>
        <strain evidence="14">FUMOZ</strain>
    </source>
</reference>
<dbReference type="Gene3D" id="1.10.640.10">
    <property type="entry name" value="Haem peroxidase domain superfamily, animal type"/>
    <property type="match status" value="1"/>
</dbReference>
<feature type="transmembrane region" description="Helical" evidence="13">
    <location>
        <begin position="115"/>
        <end position="134"/>
    </location>
</feature>
<keyword evidence="3" id="KW-0575">Peroxidase</keyword>
<evidence type="ECO:0000256" key="12">
    <source>
        <dbReference type="SAM" id="MobiDB-lite"/>
    </source>
</evidence>
<dbReference type="InterPro" id="IPR010255">
    <property type="entry name" value="Haem_peroxidase_sf"/>
</dbReference>
<feature type="region of interest" description="Disordered" evidence="12">
    <location>
        <begin position="1434"/>
        <end position="1454"/>
    </location>
</feature>
<dbReference type="SUPFAM" id="SSF48113">
    <property type="entry name" value="Heme-dependent peroxidases"/>
    <property type="match status" value="1"/>
</dbReference>
<feature type="binding site" description="axial binding residue" evidence="11">
    <location>
        <position position="645"/>
    </location>
    <ligand>
        <name>heme b</name>
        <dbReference type="ChEBI" id="CHEBI:60344"/>
    </ligand>
    <ligandPart>
        <name>Fe</name>
        <dbReference type="ChEBI" id="CHEBI:18248"/>
    </ligandPart>
</feature>
<evidence type="ECO:0000256" key="1">
    <source>
        <dbReference type="ARBA" id="ARBA00004613"/>
    </source>
</evidence>
<dbReference type="VEuPathDB" id="VectorBase:AFUN020303"/>
<keyword evidence="5 11" id="KW-0479">Metal-binding</keyword>
<feature type="compositionally biased region" description="Basic residues" evidence="12">
    <location>
        <begin position="1024"/>
        <end position="1039"/>
    </location>
</feature>
<dbReference type="PANTHER" id="PTHR11475">
    <property type="entry name" value="OXIDASE/PEROXIDASE"/>
    <property type="match status" value="1"/>
</dbReference>
<keyword evidence="6" id="KW-0732">Signal</keyword>
<keyword evidence="9" id="KW-1015">Disulfide bond</keyword>
<keyword evidence="7" id="KW-0560">Oxidoreductase</keyword>
<dbReference type="GO" id="GO:0006979">
    <property type="term" value="P:response to oxidative stress"/>
    <property type="evidence" value="ECO:0007669"/>
    <property type="project" value="InterPro"/>
</dbReference>
<dbReference type="PRINTS" id="PR00457">
    <property type="entry name" value="ANPEROXIDASE"/>
</dbReference>
<dbReference type="EnsemblMetazoa" id="AFUN020303-RA">
    <property type="protein sequence ID" value="AFUN020303-PA"/>
    <property type="gene ID" value="AFUN020303"/>
</dbReference>
<keyword evidence="8 11" id="KW-0408">Iron</keyword>
<feature type="region of interest" description="Disordered" evidence="12">
    <location>
        <begin position="960"/>
        <end position="1117"/>
    </location>
</feature>
<dbReference type="GO" id="GO:0022412">
    <property type="term" value="P:cellular process involved in reproduction in multicellular organism"/>
    <property type="evidence" value="ECO:0007669"/>
    <property type="project" value="UniProtKB-ARBA"/>
</dbReference>
<keyword evidence="13" id="KW-0812">Transmembrane</keyword>
<feature type="compositionally biased region" description="Polar residues" evidence="12">
    <location>
        <begin position="960"/>
        <end position="980"/>
    </location>
</feature>
<dbReference type="GO" id="GO:0046872">
    <property type="term" value="F:metal ion binding"/>
    <property type="evidence" value="ECO:0007669"/>
    <property type="project" value="UniProtKB-KW"/>
</dbReference>
<feature type="compositionally biased region" description="Polar residues" evidence="12">
    <location>
        <begin position="1200"/>
        <end position="1224"/>
    </location>
</feature>
<feature type="compositionally biased region" description="Polar residues" evidence="12">
    <location>
        <begin position="993"/>
        <end position="1010"/>
    </location>
</feature>
<comment type="subcellular location">
    <subcellularLocation>
        <location evidence="1">Secreted</location>
    </subcellularLocation>
</comment>
<feature type="compositionally biased region" description="Low complexity" evidence="12">
    <location>
        <begin position="929"/>
        <end position="939"/>
    </location>
</feature>
<feature type="region of interest" description="Disordered" evidence="12">
    <location>
        <begin position="1153"/>
        <end position="1231"/>
    </location>
</feature>
<keyword evidence="13" id="KW-0472">Membrane</keyword>
<evidence type="ECO:0000256" key="3">
    <source>
        <dbReference type="ARBA" id="ARBA00022559"/>
    </source>
</evidence>
<feature type="compositionally biased region" description="Acidic residues" evidence="12">
    <location>
        <begin position="895"/>
        <end position="912"/>
    </location>
</feature>
<name>A0A4Y0BPF3_ANOFN</name>
<dbReference type="PROSITE" id="PS50292">
    <property type="entry name" value="PEROXIDASE_3"/>
    <property type="match status" value="1"/>
</dbReference>
<feature type="compositionally biased region" description="Pro residues" evidence="12">
    <location>
        <begin position="1156"/>
        <end position="1169"/>
    </location>
</feature>
<proteinExistence type="predicted"/>
<evidence type="ECO:0000256" key="5">
    <source>
        <dbReference type="ARBA" id="ARBA00022723"/>
    </source>
</evidence>
<dbReference type="InterPro" id="IPR037120">
    <property type="entry name" value="Haem_peroxidase_sf_animal"/>
</dbReference>